<evidence type="ECO:0000256" key="5">
    <source>
        <dbReference type="ARBA" id="ARBA00022777"/>
    </source>
</evidence>
<dbReference type="GO" id="GO:0009927">
    <property type="term" value="F:histidine phosphotransfer kinase activity"/>
    <property type="evidence" value="ECO:0007669"/>
    <property type="project" value="TreeGrafter"/>
</dbReference>
<dbReference type="InterPro" id="IPR001789">
    <property type="entry name" value="Sig_transdc_resp-reg_receiver"/>
</dbReference>
<comment type="catalytic activity">
    <reaction evidence="1">
        <text>ATP + protein L-histidine = ADP + protein N-phospho-L-histidine.</text>
        <dbReference type="EC" id="2.7.13.3"/>
    </reaction>
</comment>
<dbReference type="InterPro" id="IPR013656">
    <property type="entry name" value="PAS_4"/>
</dbReference>
<dbReference type="InterPro" id="IPR035965">
    <property type="entry name" value="PAS-like_dom_sf"/>
</dbReference>
<feature type="transmembrane region" description="Helical" evidence="7">
    <location>
        <begin position="57"/>
        <end position="75"/>
    </location>
</feature>
<dbReference type="Pfam" id="PF02518">
    <property type="entry name" value="HATPase_c"/>
    <property type="match status" value="1"/>
</dbReference>
<dbReference type="InterPro" id="IPR011006">
    <property type="entry name" value="CheY-like_superfamily"/>
</dbReference>
<dbReference type="PROSITE" id="PS50112">
    <property type="entry name" value="PAS"/>
    <property type="match status" value="1"/>
</dbReference>
<protein>
    <recommendedName>
        <fullName evidence="2">histidine kinase</fullName>
        <ecNumber evidence="2">2.7.13.3</ecNumber>
    </recommendedName>
</protein>
<dbReference type="SMART" id="SM00086">
    <property type="entry name" value="PAC"/>
    <property type="match status" value="1"/>
</dbReference>
<dbReference type="FunFam" id="3.30.450.20:FF:000099">
    <property type="entry name" value="Sensory box sensor histidine kinase"/>
    <property type="match status" value="1"/>
</dbReference>
<evidence type="ECO:0000256" key="3">
    <source>
        <dbReference type="ARBA" id="ARBA00022553"/>
    </source>
</evidence>
<dbReference type="CDD" id="cd00082">
    <property type="entry name" value="HisKA"/>
    <property type="match status" value="1"/>
</dbReference>
<keyword evidence="5 12" id="KW-0418">Kinase</keyword>
<name>A0A6J4J4T1_9BACT</name>
<dbReference type="EMBL" id="CADCTA010000122">
    <property type="protein sequence ID" value="CAA9270756.1"/>
    <property type="molecule type" value="Genomic_DNA"/>
</dbReference>
<dbReference type="SMART" id="SM00388">
    <property type="entry name" value="HisKA"/>
    <property type="match status" value="1"/>
</dbReference>
<dbReference type="CDD" id="cd00130">
    <property type="entry name" value="PAS"/>
    <property type="match status" value="1"/>
</dbReference>
<organism evidence="12">
    <name type="scientific">uncultured Chthoniobacterales bacterium</name>
    <dbReference type="NCBI Taxonomy" id="1836801"/>
    <lineage>
        <taxon>Bacteria</taxon>
        <taxon>Pseudomonadati</taxon>
        <taxon>Verrucomicrobiota</taxon>
        <taxon>Spartobacteria</taxon>
        <taxon>Chthoniobacterales</taxon>
        <taxon>environmental samples</taxon>
    </lineage>
</organism>
<dbReference type="GO" id="GO:0008168">
    <property type="term" value="F:methyltransferase activity"/>
    <property type="evidence" value="ECO:0007669"/>
    <property type="project" value="UniProtKB-KW"/>
</dbReference>
<keyword evidence="7" id="KW-0472">Membrane</keyword>
<dbReference type="Pfam" id="PF08448">
    <property type="entry name" value="PAS_4"/>
    <property type="match status" value="1"/>
</dbReference>
<feature type="transmembrane region" description="Helical" evidence="7">
    <location>
        <begin position="274"/>
        <end position="296"/>
    </location>
</feature>
<sequence length="818" mass="88349">MLPVPETPAKHDQANSSYSRACRIVHAGLTAAVLLIAGSNLVVWLVGLGNSPHVTVMRFNAALALTACGIALWLGRDENAAPTRRRVASALGLFASLIGTLTALQYFTGWNLHIDELFKLQRRDVAGTFTSHSGRMSLNAALTLAPAGLALALLDVRWKWRHGRSITFAPGLAIIGSLPTLAAFVGYAIGIGYLTGILGSTNLLLHTALAQIALCVAILTARPDRQPMRLALSPGPAGMLLRWLGPATIALLLGLGWIVHRGQRAQIYGANDALALMILLGLLLLSALLFATATALGRTEERRVRAAAAVREQEERFRMLADNISQLAWMADASGSIFWYNKRWYEYTGTTAEQVAGWGWKIVHDPEHVERVTDNFTRAVAAGEAWEDTFPIRSRSGEWRWFLSRALPMRDDAGRVTGWFGTNTDVTEQRAAADALTVAKEAAEGANRAKDAFLAALSHELRTPLTPVLMTAEELCDDPALPGEVREQLCMVRRNVRLEARLIDDLLDLTRASHGKFALRPAACDLKMAGREALEMVREEAAGRSLTLAEELDPSPAWLEADCTRVEQVLWNLLRNSVKFTPSGGRVTLRTKVDREANRWIAEVEDTGIGISADVLPRLFRPFEQGGLMNDHRFGGLGLGLAISKTIVDLHGGTIEAQSGGVNHGANFKVSLGPLLDAPAVAPVSDSRQTSKKAAGPLRLLLVEDHAPTRTVLSRLLRRGGHTVTEATDVKSALAAAAQANGAFDALVSDLGLPDGTGHDVMAELRKSYGLRGIAVSGYGTEADLQRSSDSGFAAHLTKPVEFAQLREALSRFISIDE</sequence>
<keyword evidence="4 12" id="KW-0808">Transferase</keyword>
<evidence type="ECO:0000259" key="8">
    <source>
        <dbReference type="PROSITE" id="PS50109"/>
    </source>
</evidence>
<reference evidence="12" key="1">
    <citation type="submission" date="2020-02" db="EMBL/GenBank/DDBJ databases">
        <authorList>
            <person name="Meier V. D."/>
        </authorList>
    </citation>
    <scope>NUCLEOTIDE SEQUENCE</scope>
    <source>
        <strain evidence="12">AVDCRST_MAG42</strain>
    </source>
</reference>
<proteinExistence type="predicted"/>
<dbReference type="Pfam" id="PF00512">
    <property type="entry name" value="HisKA"/>
    <property type="match status" value="1"/>
</dbReference>
<feature type="transmembrane region" description="Helical" evidence="7">
    <location>
        <begin position="203"/>
        <end position="220"/>
    </location>
</feature>
<dbReference type="PANTHER" id="PTHR43047:SF72">
    <property type="entry name" value="OSMOSENSING HISTIDINE PROTEIN KINASE SLN1"/>
    <property type="match status" value="1"/>
</dbReference>
<dbReference type="InterPro" id="IPR001610">
    <property type="entry name" value="PAC"/>
</dbReference>
<accession>A0A6J4J4T1</accession>
<dbReference type="Gene3D" id="3.30.450.20">
    <property type="entry name" value="PAS domain"/>
    <property type="match status" value="1"/>
</dbReference>
<feature type="transmembrane region" description="Helical" evidence="7">
    <location>
        <begin position="87"/>
        <end position="107"/>
    </location>
</feature>
<dbReference type="SMART" id="SM00091">
    <property type="entry name" value="PAS"/>
    <property type="match status" value="1"/>
</dbReference>
<feature type="modified residue" description="4-aspartylphosphate" evidence="6">
    <location>
        <position position="750"/>
    </location>
</feature>
<dbReference type="InterPro" id="IPR004358">
    <property type="entry name" value="Sig_transdc_His_kin-like_C"/>
</dbReference>
<evidence type="ECO:0000256" key="6">
    <source>
        <dbReference type="PROSITE-ProRule" id="PRU00169"/>
    </source>
</evidence>
<dbReference type="Gene3D" id="1.10.287.130">
    <property type="match status" value="1"/>
</dbReference>
<dbReference type="GO" id="GO:0032259">
    <property type="term" value="P:methylation"/>
    <property type="evidence" value="ECO:0007669"/>
    <property type="project" value="UniProtKB-KW"/>
</dbReference>
<dbReference type="InterPro" id="IPR003661">
    <property type="entry name" value="HisK_dim/P_dom"/>
</dbReference>
<evidence type="ECO:0000259" key="10">
    <source>
        <dbReference type="PROSITE" id="PS50112"/>
    </source>
</evidence>
<dbReference type="PRINTS" id="PR00344">
    <property type="entry name" value="BCTRLSENSOR"/>
</dbReference>
<evidence type="ECO:0000259" key="11">
    <source>
        <dbReference type="PROSITE" id="PS50113"/>
    </source>
</evidence>
<feature type="domain" description="PAS" evidence="10">
    <location>
        <begin position="313"/>
        <end position="383"/>
    </location>
</feature>
<dbReference type="Gene3D" id="3.30.565.10">
    <property type="entry name" value="Histidine kinase-like ATPase, C-terminal domain"/>
    <property type="match status" value="1"/>
</dbReference>
<dbReference type="SMART" id="SM00448">
    <property type="entry name" value="REC"/>
    <property type="match status" value="1"/>
</dbReference>
<keyword evidence="3 6" id="KW-0597">Phosphoprotein</keyword>
<dbReference type="SUPFAM" id="SSF47384">
    <property type="entry name" value="Homodimeric domain of signal transducing histidine kinase"/>
    <property type="match status" value="1"/>
</dbReference>
<feature type="domain" description="Response regulatory" evidence="9">
    <location>
        <begin position="699"/>
        <end position="814"/>
    </location>
</feature>
<evidence type="ECO:0000259" key="9">
    <source>
        <dbReference type="PROSITE" id="PS50110"/>
    </source>
</evidence>
<feature type="transmembrane region" description="Helical" evidence="7">
    <location>
        <begin position="166"/>
        <end position="191"/>
    </location>
</feature>
<dbReference type="SUPFAM" id="SSF55785">
    <property type="entry name" value="PYP-like sensor domain (PAS domain)"/>
    <property type="match status" value="1"/>
</dbReference>
<dbReference type="SMART" id="SM00387">
    <property type="entry name" value="HATPase_c"/>
    <property type="match status" value="1"/>
</dbReference>
<dbReference type="GO" id="GO:0000155">
    <property type="term" value="F:phosphorelay sensor kinase activity"/>
    <property type="evidence" value="ECO:0007669"/>
    <property type="project" value="InterPro"/>
</dbReference>
<feature type="domain" description="Histidine kinase" evidence="8">
    <location>
        <begin position="456"/>
        <end position="676"/>
    </location>
</feature>
<evidence type="ECO:0000256" key="1">
    <source>
        <dbReference type="ARBA" id="ARBA00000085"/>
    </source>
</evidence>
<evidence type="ECO:0000313" key="12">
    <source>
        <dbReference type="EMBL" id="CAA9270756.1"/>
    </source>
</evidence>
<keyword evidence="12" id="KW-0489">Methyltransferase</keyword>
<gene>
    <name evidence="12" type="ORF">AVDCRST_MAG42-3266</name>
</gene>
<dbReference type="EC" id="2.7.13.3" evidence="2"/>
<dbReference type="InterPro" id="IPR005467">
    <property type="entry name" value="His_kinase_dom"/>
</dbReference>
<feature type="transmembrane region" description="Helical" evidence="7">
    <location>
        <begin position="24"/>
        <end position="45"/>
    </location>
</feature>
<feature type="transmembrane region" description="Helical" evidence="7">
    <location>
        <begin position="240"/>
        <end position="259"/>
    </location>
</feature>
<feature type="domain" description="PAC" evidence="11">
    <location>
        <begin position="386"/>
        <end position="438"/>
    </location>
</feature>
<dbReference type="NCBIfam" id="TIGR00229">
    <property type="entry name" value="sensory_box"/>
    <property type="match status" value="1"/>
</dbReference>
<evidence type="ECO:0000256" key="2">
    <source>
        <dbReference type="ARBA" id="ARBA00012438"/>
    </source>
</evidence>
<keyword evidence="7" id="KW-1133">Transmembrane helix</keyword>
<dbReference type="SUPFAM" id="SSF52172">
    <property type="entry name" value="CheY-like"/>
    <property type="match status" value="1"/>
</dbReference>
<keyword evidence="7" id="KW-0812">Transmembrane</keyword>
<evidence type="ECO:0000256" key="4">
    <source>
        <dbReference type="ARBA" id="ARBA00022679"/>
    </source>
</evidence>
<dbReference type="PROSITE" id="PS50113">
    <property type="entry name" value="PAC"/>
    <property type="match status" value="1"/>
</dbReference>
<dbReference type="PROSITE" id="PS50109">
    <property type="entry name" value="HIS_KIN"/>
    <property type="match status" value="1"/>
</dbReference>
<dbReference type="SUPFAM" id="SSF55874">
    <property type="entry name" value="ATPase domain of HSP90 chaperone/DNA topoisomerase II/histidine kinase"/>
    <property type="match status" value="1"/>
</dbReference>
<dbReference type="PANTHER" id="PTHR43047">
    <property type="entry name" value="TWO-COMPONENT HISTIDINE PROTEIN KINASE"/>
    <property type="match status" value="1"/>
</dbReference>
<dbReference type="GO" id="GO:0005886">
    <property type="term" value="C:plasma membrane"/>
    <property type="evidence" value="ECO:0007669"/>
    <property type="project" value="TreeGrafter"/>
</dbReference>
<dbReference type="InterPro" id="IPR036097">
    <property type="entry name" value="HisK_dim/P_sf"/>
</dbReference>
<evidence type="ECO:0000256" key="7">
    <source>
        <dbReference type="SAM" id="Phobius"/>
    </source>
</evidence>
<dbReference type="Gene3D" id="3.40.50.2300">
    <property type="match status" value="1"/>
</dbReference>
<dbReference type="InterPro" id="IPR003594">
    <property type="entry name" value="HATPase_dom"/>
</dbReference>
<dbReference type="InterPro" id="IPR000700">
    <property type="entry name" value="PAS-assoc_C"/>
</dbReference>
<dbReference type="Pfam" id="PF00072">
    <property type="entry name" value="Response_reg"/>
    <property type="match status" value="1"/>
</dbReference>
<dbReference type="InterPro" id="IPR036890">
    <property type="entry name" value="HATPase_C_sf"/>
</dbReference>
<dbReference type="AlphaFoldDB" id="A0A6J4J4T1"/>
<dbReference type="PROSITE" id="PS50110">
    <property type="entry name" value="RESPONSE_REGULATORY"/>
    <property type="match status" value="1"/>
</dbReference>
<dbReference type="InterPro" id="IPR000014">
    <property type="entry name" value="PAS"/>
</dbReference>